<accession>A0A1B9G8C1</accession>
<feature type="compositionally biased region" description="Basic and acidic residues" evidence="2">
    <location>
        <begin position="1065"/>
        <end position="1076"/>
    </location>
</feature>
<dbReference type="VEuPathDB" id="FungiDB:I302_02126"/>
<gene>
    <name evidence="3" type="ORF">I302_02126</name>
</gene>
<feature type="region of interest" description="Disordered" evidence="2">
    <location>
        <begin position="1050"/>
        <end position="1188"/>
    </location>
</feature>
<feature type="region of interest" description="Disordered" evidence="2">
    <location>
        <begin position="927"/>
        <end position="1033"/>
    </location>
</feature>
<evidence type="ECO:0000256" key="2">
    <source>
        <dbReference type="SAM" id="MobiDB-lite"/>
    </source>
</evidence>
<evidence type="ECO:0000313" key="3">
    <source>
        <dbReference type="EMBL" id="OCF27285.1"/>
    </source>
</evidence>
<feature type="compositionally biased region" description="Polar residues" evidence="2">
    <location>
        <begin position="340"/>
        <end position="351"/>
    </location>
</feature>
<feature type="compositionally biased region" description="Polar residues" evidence="2">
    <location>
        <begin position="964"/>
        <end position="979"/>
    </location>
</feature>
<dbReference type="AlphaFoldDB" id="A0A1B9G8C1"/>
<feature type="compositionally biased region" description="Polar residues" evidence="2">
    <location>
        <begin position="1080"/>
        <end position="1095"/>
    </location>
</feature>
<feature type="compositionally biased region" description="Polar residues" evidence="2">
    <location>
        <begin position="43"/>
        <end position="55"/>
    </location>
</feature>
<dbReference type="PANTHER" id="PTHR23159">
    <property type="entry name" value="CENTROSOMAL PROTEIN 2"/>
    <property type="match status" value="1"/>
</dbReference>
<organism evidence="3">
    <name type="scientific">Kwoniella bestiolae CBS 10118</name>
    <dbReference type="NCBI Taxonomy" id="1296100"/>
    <lineage>
        <taxon>Eukaryota</taxon>
        <taxon>Fungi</taxon>
        <taxon>Dikarya</taxon>
        <taxon>Basidiomycota</taxon>
        <taxon>Agaricomycotina</taxon>
        <taxon>Tremellomycetes</taxon>
        <taxon>Tremellales</taxon>
        <taxon>Cryptococcaceae</taxon>
        <taxon>Kwoniella</taxon>
    </lineage>
</organism>
<reference evidence="3" key="2">
    <citation type="submission" date="2014-01" db="EMBL/GenBank/DDBJ databases">
        <title>Evolution of pathogenesis and genome organization in the Tremellales.</title>
        <authorList>
            <person name="Cuomo C."/>
            <person name="Litvintseva A."/>
            <person name="Heitman J."/>
            <person name="Chen Y."/>
            <person name="Sun S."/>
            <person name="Springer D."/>
            <person name="Dromer F."/>
            <person name="Young S."/>
            <person name="Zeng Q."/>
            <person name="Chapman S."/>
            <person name="Gujja S."/>
            <person name="Saif S."/>
            <person name="Birren B."/>
        </authorList>
    </citation>
    <scope>NUCLEOTIDE SEQUENCE</scope>
    <source>
        <strain evidence="3">CBS 10118</strain>
    </source>
</reference>
<feature type="coiled-coil region" evidence="1">
    <location>
        <begin position="700"/>
        <end position="869"/>
    </location>
</feature>
<sequence>MSQYRQNNGHPYGARPPYNPPPAPVYSHASMNMEESSGFPEAPQSQPQSRNQPHSRIQPPLQGPPRSRSRSGFQPQPQPQHQAQPPRSNYFQSSRPVGGLFDSNNDDFQDPEGHSGFPSAPAIEENRGHPPPSQGRSRAQPPQEQARRQPLSRSQSFGQGRAQPSATAQNGNHDRGGTSSAFQAHHTPQPSAHPPLKSALKRPRVSSPEEEALDIKPSSRDHSGQVERPNTNRRRSNSNGAASYFHPPGSDLLQDQDQRPRDGYHQEETTPSRDPRRLRRQQSMPHLARAAYGEEEVHESIRSDYSSPRSEQVFHHDTPINHQPTIAASVEMGRGRSVINERSTSRMSNQPPTHPRPQAQPLHQYSRHNLEASEEQPEMQSFSGDQEFIGIPPPTQDPYAQLRAREEGYRRAISLRDKEIETLRGVESHLKGEVAKAKSANARSTGKFREYVRGLDSRSVSQAGINVKLDGADPLSESFRLKQEALNREEMDTCARDKNDALTRSFNEAVEDMKNFRESGIAPINAALKDSSSSIARIRETLNELKNETGKLDTAEKEIKRLNSVSSDQKSTIVVDDRRGPATSDKLQAKISYYEENIAPTLQKLDANFHKGKEEDGPSSKLTELMERIIKAEKDLMKAHTDLEKSQNTSETYEKIIEECVDLLDQRGCEGHDPKEMLTQLDKKHKEQIKEVEATYTKKLEDLDHRFKAAVKMVETLERDSEEHDKQMEAQQSLLDERDQLLNKVSEFKDKVKQMEATIKEVQTEKGQGEEKTNDLLIQLQEAQNKLREKVSTISQLQEKKASTEAKELQQLRDDLKANIERIPQITTIGGSTTANTKDSDVAKLQDELKSCQKKLEDTQAELAVLKAQPAEDEDAGIARFIAGKVSRSEMKLVQWAEENIRSDFKPIERDYKNDVKRLTVQVEKLKKDLEAKSSEIDMKDRQIKEMSKTQGASLPQVRREGPSGQSESVQDQPTSGLPPSSAPPTAKLSGTGGTVDRSSNSKKRRMEVPPDSDDEMSLPPLSQKRRKAVTDLEEEELWNQFSDPEILDDVNLPLTTSGNGNKGKAKERNNVDLKKAAITKSNLVNNNDSTSTVLTDLEMDTIDTPAQIPPSSQVPGSSSRARGRGRTPKASSSHDNITKGKTGSITGSITVNTKSQKASAVKCKSGKDDDDYEPAGGKKSEKKKVKS</sequence>
<feature type="coiled-coil region" evidence="1">
    <location>
        <begin position="528"/>
        <end position="565"/>
    </location>
</feature>
<name>A0A1B9G8C1_9TREE</name>
<dbReference type="PANTHER" id="PTHR23159:SF31">
    <property type="entry name" value="CENTROSOME-ASSOCIATED PROTEIN CEP250 ISOFORM X1"/>
    <property type="match status" value="1"/>
</dbReference>
<feature type="compositionally biased region" description="Polar residues" evidence="2">
    <location>
        <begin position="151"/>
        <end position="190"/>
    </location>
</feature>
<keyword evidence="1" id="KW-0175">Coiled coil</keyword>
<reference evidence="3" key="1">
    <citation type="submission" date="2013-07" db="EMBL/GenBank/DDBJ databases">
        <title>The Genome Sequence of Cryptococcus bestiolae CBS10118.</title>
        <authorList>
            <consortium name="The Broad Institute Genome Sequencing Platform"/>
            <person name="Cuomo C."/>
            <person name="Litvintseva A."/>
            <person name="Chen Y."/>
            <person name="Heitman J."/>
            <person name="Sun S."/>
            <person name="Springer D."/>
            <person name="Dromer F."/>
            <person name="Young S.K."/>
            <person name="Zeng Q."/>
            <person name="Gargeya S."/>
            <person name="Fitzgerald M."/>
            <person name="Abouelleil A."/>
            <person name="Alvarado L."/>
            <person name="Berlin A.M."/>
            <person name="Chapman S.B."/>
            <person name="Dewar J."/>
            <person name="Goldberg J."/>
            <person name="Griggs A."/>
            <person name="Gujja S."/>
            <person name="Hansen M."/>
            <person name="Howarth C."/>
            <person name="Imamovic A."/>
            <person name="Larimer J."/>
            <person name="McCowan C."/>
            <person name="Murphy C."/>
            <person name="Pearson M."/>
            <person name="Priest M."/>
            <person name="Roberts A."/>
            <person name="Saif S."/>
            <person name="Shea T."/>
            <person name="Sykes S."/>
            <person name="Wortman J."/>
            <person name="Nusbaum C."/>
            <person name="Birren B."/>
        </authorList>
    </citation>
    <scope>NUCLEOTIDE SEQUENCE [LARGE SCALE GENOMIC DNA]</scope>
    <source>
        <strain evidence="3">CBS 10118</strain>
    </source>
</reference>
<feature type="compositionally biased region" description="Polar residues" evidence="2">
    <location>
        <begin position="1130"/>
        <end position="1159"/>
    </location>
</feature>
<dbReference type="STRING" id="1296100.A0A1B9G8C1"/>
<feature type="region of interest" description="Disordered" evidence="2">
    <location>
        <begin position="1"/>
        <end position="398"/>
    </location>
</feature>
<feature type="compositionally biased region" description="Basic and acidic residues" evidence="2">
    <location>
        <begin position="213"/>
        <end position="225"/>
    </location>
</feature>
<feature type="compositionally biased region" description="Basic and acidic residues" evidence="2">
    <location>
        <begin position="256"/>
        <end position="275"/>
    </location>
</feature>
<evidence type="ECO:0000256" key="1">
    <source>
        <dbReference type="SAM" id="Coils"/>
    </source>
</evidence>
<proteinExistence type="predicted"/>
<feature type="compositionally biased region" description="Basic and acidic residues" evidence="2">
    <location>
        <begin position="927"/>
        <end position="948"/>
    </location>
</feature>
<dbReference type="EMBL" id="KI894019">
    <property type="protein sequence ID" value="OCF27285.1"/>
    <property type="molecule type" value="Genomic_DNA"/>
</dbReference>
<protein>
    <submittedName>
        <fullName evidence="3">Uncharacterized protein</fullName>
    </submittedName>
</protein>